<accession>A0A6V8QCQ0</accession>
<gene>
    <name evidence="11" type="ORF">HKBW3S25_00735</name>
</gene>
<evidence type="ECO:0000256" key="6">
    <source>
        <dbReference type="ARBA" id="ARBA00022692"/>
    </source>
</evidence>
<keyword evidence="7 9" id="KW-1133">Transmembrane helix</keyword>
<protein>
    <submittedName>
        <fullName evidence="11">Multiple sugar transport system permease protein</fullName>
    </submittedName>
</protein>
<feature type="transmembrane region" description="Helical" evidence="9">
    <location>
        <begin position="250"/>
        <end position="275"/>
    </location>
</feature>
<evidence type="ECO:0000256" key="1">
    <source>
        <dbReference type="ARBA" id="ARBA00004651"/>
    </source>
</evidence>
<feature type="domain" description="ABC transmembrane type-1" evidence="10">
    <location>
        <begin position="86"/>
        <end position="328"/>
    </location>
</feature>
<dbReference type="Pfam" id="PF00528">
    <property type="entry name" value="BPD_transp_1"/>
    <property type="match status" value="1"/>
</dbReference>
<dbReference type="GO" id="GO:0055085">
    <property type="term" value="P:transmembrane transport"/>
    <property type="evidence" value="ECO:0007669"/>
    <property type="project" value="InterPro"/>
</dbReference>
<evidence type="ECO:0000256" key="5">
    <source>
        <dbReference type="ARBA" id="ARBA00022597"/>
    </source>
</evidence>
<dbReference type="GO" id="GO:0005886">
    <property type="term" value="C:plasma membrane"/>
    <property type="evidence" value="ECO:0007669"/>
    <property type="project" value="UniProtKB-SubCell"/>
</dbReference>
<evidence type="ECO:0000259" key="10">
    <source>
        <dbReference type="PROSITE" id="PS50928"/>
    </source>
</evidence>
<dbReference type="CDD" id="cd06261">
    <property type="entry name" value="TM_PBP2"/>
    <property type="match status" value="1"/>
</dbReference>
<evidence type="ECO:0000256" key="9">
    <source>
        <dbReference type="RuleBase" id="RU363032"/>
    </source>
</evidence>
<feature type="transmembrane region" description="Helical" evidence="9">
    <location>
        <begin position="21"/>
        <end position="42"/>
    </location>
</feature>
<feature type="transmembrane region" description="Helical" evidence="9">
    <location>
        <begin position="209"/>
        <end position="229"/>
    </location>
</feature>
<reference evidence="11 12" key="1">
    <citation type="journal article" date="2020" name="Front. Microbiol.">
        <title>Single-cell genomics of novel Actinobacteria with the Wood-Ljungdahl pathway discovered in a serpentinizing system.</title>
        <authorList>
            <person name="Merino N."/>
            <person name="Kawai M."/>
            <person name="Boyd E.S."/>
            <person name="Colman D.R."/>
            <person name="McGlynn S.E."/>
            <person name="Nealson K.H."/>
            <person name="Kurokawa K."/>
            <person name="Hongoh Y."/>
        </authorList>
    </citation>
    <scope>NUCLEOTIDE SEQUENCE [LARGE SCALE GENOMIC DNA]</scope>
    <source>
        <strain evidence="11 12">S25</strain>
    </source>
</reference>
<dbReference type="Gene3D" id="1.10.3720.10">
    <property type="entry name" value="MetI-like"/>
    <property type="match status" value="2"/>
</dbReference>
<feature type="transmembrane region" description="Helical" evidence="9">
    <location>
        <begin position="143"/>
        <end position="162"/>
    </location>
</feature>
<dbReference type="PANTHER" id="PTHR32243">
    <property type="entry name" value="MALTOSE TRANSPORT SYSTEM PERMEASE-RELATED"/>
    <property type="match status" value="1"/>
</dbReference>
<proteinExistence type="inferred from homology"/>
<evidence type="ECO:0000256" key="3">
    <source>
        <dbReference type="ARBA" id="ARBA00022448"/>
    </source>
</evidence>
<keyword evidence="4" id="KW-1003">Cell membrane</keyword>
<evidence type="ECO:0000256" key="2">
    <source>
        <dbReference type="ARBA" id="ARBA00009047"/>
    </source>
</evidence>
<evidence type="ECO:0000313" key="11">
    <source>
        <dbReference type="EMBL" id="GFP25277.1"/>
    </source>
</evidence>
<dbReference type="SUPFAM" id="SSF161098">
    <property type="entry name" value="MetI-like"/>
    <property type="match status" value="2"/>
</dbReference>
<dbReference type="InterPro" id="IPR035906">
    <property type="entry name" value="MetI-like_sf"/>
</dbReference>
<sequence length="343" mass="38369">MKMKRLVRRRSVLSPSPTAMALSYLVLVTWTFVVLFPLYWIVVTSIKLPIHVIQGPLYLPYVDFQPSLHAWRYIFFDLRNFTLRPYFNTVVVSLASSTLALVLGTAASYGLLRFDYRPRLGAIVTFVGCLALAIGGVNLGMPWQLAVIAAAALFIVLLQTIGRRFKRSLGSNDIAFWMISTRMLPPVAVVIPIYVLFQQLGLLDTRTALIITYVAVNLPIVVWLMRDYFMSIPIELEESATVDGASWYRVFWSIVLPLSVPALVATFLVVLVFAWNEYLLALFLSGAEAQTLPLTVAGQYGTRGPEWWYMSVLVLIMIIPVIGMAIALERYIARGLLVGAIKG</sequence>
<dbReference type="InterPro" id="IPR050901">
    <property type="entry name" value="BP-dep_ABC_trans_perm"/>
</dbReference>
<comment type="subcellular location">
    <subcellularLocation>
        <location evidence="1 9">Cell membrane</location>
        <topology evidence="1 9">Multi-pass membrane protein</topology>
    </subcellularLocation>
</comment>
<dbReference type="PANTHER" id="PTHR32243:SF50">
    <property type="entry name" value="MALTOSE_MALTODEXTRIN TRANSPORT SYSTEM PERMEASE PROTEIN MALG"/>
    <property type="match status" value="1"/>
</dbReference>
<evidence type="ECO:0000256" key="7">
    <source>
        <dbReference type="ARBA" id="ARBA00022989"/>
    </source>
</evidence>
<comment type="similarity">
    <text evidence="2">Belongs to the binding-protein-dependent transport system permease family. MalFG subfamily.</text>
</comment>
<keyword evidence="3 9" id="KW-0813">Transport</keyword>
<evidence type="ECO:0000256" key="8">
    <source>
        <dbReference type="ARBA" id="ARBA00023136"/>
    </source>
</evidence>
<evidence type="ECO:0000313" key="12">
    <source>
        <dbReference type="Proteomes" id="UP000543224"/>
    </source>
</evidence>
<feature type="transmembrane region" description="Helical" evidence="9">
    <location>
        <begin position="119"/>
        <end position="137"/>
    </location>
</feature>
<dbReference type="EMBL" id="BLRX01000063">
    <property type="protein sequence ID" value="GFP25277.1"/>
    <property type="molecule type" value="Genomic_DNA"/>
</dbReference>
<dbReference type="InterPro" id="IPR000515">
    <property type="entry name" value="MetI-like"/>
</dbReference>
<comment type="caution">
    <text evidence="11">The sequence shown here is derived from an EMBL/GenBank/DDBJ whole genome shotgun (WGS) entry which is preliminary data.</text>
</comment>
<dbReference type="Proteomes" id="UP000543224">
    <property type="component" value="Unassembled WGS sequence"/>
</dbReference>
<keyword evidence="8 9" id="KW-0472">Membrane</keyword>
<organism evidence="11 12">
    <name type="scientific">Candidatus Hakubella thermalkaliphila</name>
    <dbReference type="NCBI Taxonomy" id="2754717"/>
    <lineage>
        <taxon>Bacteria</taxon>
        <taxon>Bacillati</taxon>
        <taxon>Actinomycetota</taxon>
        <taxon>Actinomycetota incertae sedis</taxon>
        <taxon>Candidatus Hakubellales</taxon>
        <taxon>Candidatus Hakubellaceae</taxon>
        <taxon>Candidatus Hakubella</taxon>
    </lineage>
</organism>
<keyword evidence="5 11" id="KW-0762">Sugar transport</keyword>
<feature type="transmembrane region" description="Helical" evidence="9">
    <location>
        <begin position="86"/>
        <end position="112"/>
    </location>
</feature>
<keyword evidence="6 9" id="KW-0812">Transmembrane</keyword>
<name>A0A6V8QCQ0_9ACTN</name>
<dbReference type="PROSITE" id="PS50928">
    <property type="entry name" value="ABC_TM1"/>
    <property type="match status" value="1"/>
</dbReference>
<feature type="transmembrane region" description="Helical" evidence="9">
    <location>
        <begin position="307"/>
        <end position="328"/>
    </location>
</feature>
<feature type="transmembrane region" description="Helical" evidence="9">
    <location>
        <begin position="174"/>
        <end position="197"/>
    </location>
</feature>
<evidence type="ECO:0000256" key="4">
    <source>
        <dbReference type="ARBA" id="ARBA00022475"/>
    </source>
</evidence>
<dbReference type="AlphaFoldDB" id="A0A6V8QCQ0"/>